<dbReference type="EMBL" id="KV878584">
    <property type="protein sequence ID" value="OJJ60571.1"/>
    <property type="molecule type" value="Genomic_DNA"/>
</dbReference>
<feature type="compositionally biased region" description="Basic and acidic residues" evidence="1">
    <location>
        <begin position="130"/>
        <end position="148"/>
    </location>
</feature>
<dbReference type="GO" id="GO:0006384">
    <property type="term" value="P:transcription initiation at RNA polymerase III promoter"/>
    <property type="evidence" value="ECO:0007669"/>
    <property type="project" value="InterPro"/>
</dbReference>
<feature type="region of interest" description="Disordered" evidence="1">
    <location>
        <begin position="122"/>
        <end position="198"/>
    </location>
</feature>
<dbReference type="PANTHER" id="PTHR15561">
    <property type="entry name" value="CALCITONIN GENE-RELATED PEPTIDE-RECEPTOR COMPONENT PROTEIN"/>
    <property type="match status" value="1"/>
</dbReference>
<dbReference type="InterPro" id="IPR038846">
    <property type="entry name" value="RPC9"/>
</dbReference>
<evidence type="ECO:0000313" key="3">
    <source>
        <dbReference type="Proteomes" id="UP000184356"/>
    </source>
</evidence>
<evidence type="ECO:0000256" key="1">
    <source>
        <dbReference type="SAM" id="MobiDB-lite"/>
    </source>
</evidence>
<dbReference type="AlphaFoldDB" id="A0A1L9TMF0"/>
<evidence type="ECO:0000313" key="2">
    <source>
        <dbReference type="EMBL" id="OJJ60571.1"/>
    </source>
</evidence>
<dbReference type="OrthoDB" id="1746530at2759"/>
<dbReference type="GeneID" id="63767861"/>
<gene>
    <name evidence="2" type="ORF">ASPSYDRAFT_87150</name>
</gene>
<feature type="compositionally biased region" description="Acidic residues" evidence="1">
    <location>
        <begin position="179"/>
        <end position="198"/>
    </location>
</feature>
<feature type="region of interest" description="Disordered" evidence="1">
    <location>
        <begin position="22"/>
        <end position="43"/>
    </location>
</feature>
<dbReference type="GO" id="GO:0005666">
    <property type="term" value="C:RNA polymerase III complex"/>
    <property type="evidence" value="ECO:0007669"/>
    <property type="project" value="InterPro"/>
</dbReference>
<keyword evidence="3" id="KW-1185">Reference proteome</keyword>
<feature type="compositionally biased region" description="Low complexity" evidence="1">
    <location>
        <begin position="165"/>
        <end position="177"/>
    </location>
</feature>
<proteinExistence type="predicted"/>
<protein>
    <recommendedName>
        <fullName evidence="4">DNA-directed RNA polymerase III subunit RPC9</fullName>
    </recommendedName>
</protein>
<dbReference type="Gene3D" id="1.20.1250.40">
    <property type="match status" value="1"/>
</dbReference>
<organism evidence="2 3">
    <name type="scientific">Aspergillus sydowii CBS 593.65</name>
    <dbReference type="NCBI Taxonomy" id="1036612"/>
    <lineage>
        <taxon>Eukaryota</taxon>
        <taxon>Fungi</taxon>
        <taxon>Dikarya</taxon>
        <taxon>Ascomycota</taxon>
        <taxon>Pezizomycotina</taxon>
        <taxon>Eurotiomycetes</taxon>
        <taxon>Eurotiomycetidae</taxon>
        <taxon>Eurotiales</taxon>
        <taxon>Aspergillaceae</taxon>
        <taxon>Aspergillus</taxon>
        <taxon>Aspergillus subgen. Nidulantes</taxon>
    </lineage>
</organism>
<dbReference type="PANTHER" id="PTHR15561:SF0">
    <property type="entry name" value="DNA-DIRECTED RNA POLYMERASE III SUBUNIT RPC9"/>
    <property type="match status" value="1"/>
</dbReference>
<accession>A0A1L9TMF0</accession>
<reference evidence="3" key="1">
    <citation type="journal article" date="2017" name="Genome Biol.">
        <title>Comparative genomics reveals high biological diversity and specific adaptations in the industrially and medically important fungal genus Aspergillus.</title>
        <authorList>
            <person name="de Vries R.P."/>
            <person name="Riley R."/>
            <person name="Wiebenga A."/>
            <person name="Aguilar-Osorio G."/>
            <person name="Amillis S."/>
            <person name="Uchima C.A."/>
            <person name="Anderluh G."/>
            <person name="Asadollahi M."/>
            <person name="Askin M."/>
            <person name="Barry K."/>
            <person name="Battaglia E."/>
            <person name="Bayram O."/>
            <person name="Benocci T."/>
            <person name="Braus-Stromeyer S.A."/>
            <person name="Caldana C."/>
            <person name="Canovas D."/>
            <person name="Cerqueira G.C."/>
            <person name="Chen F."/>
            <person name="Chen W."/>
            <person name="Choi C."/>
            <person name="Clum A."/>
            <person name="Dos Santos R.A."/>
            <person name="Damasio A.R."/>
            <person name="Diallinas G."/>
            <person name="Emri T."/>
            <person name="Fekete E."/>
            <person name="Flipphi M."/>
            <person name="Freyberg S."/>
            <person name="Gallo A."/>
            <person name="Gournas C."/>
            <person name="Habgood R."/>
            <person name="Hainaut M."/>
            <person name="Harispe M.L."/>
            <person name="Henrissat B."/>
            <person name="Hilden K.S."/>
            <person name="Hope R."/>
            <person name="Hossain A."/>
            <person name="Karabika E."/>
            <person name="Karaffa L."/>
            <person name="Karanyi Z."/>
            <person name="Krasevec N."/>
            <person name="Kuo A."/>
            <person name="Kusch H."/>
            <person name="LaButti K."/>
            <person name="Lagendijk E.L."/>
            <person name="Lapidus A."/>
            <person name="Levasseur A."/>
            <person name="Lindquist E."/>
            <person name="Lipzen A."/>
            <person name="Logrieco A.F."/>
            <person name="MacCabe A."/>
            <person name="Maekelae M.R."/>
            <person name="Malavazi I."/>
            <person name="Melin P."/>
            <person name="Meyer V."/>
            <person name="Mielnichuk N."/>
            <person name="Miskei M."/>
            <person name="Molnar A.P."/>
            <person name="Mule G."/>
            <person name="Ngan C.Y."/>
            <person name="Orejas M."/>
            <person name="Orosz E."/>
            <person name="Ouedraogo J.P."/>
            <person name="Overkamp K.M."/>
            <person name="Park H.-S."/>
            <person name="Perrone G."/>
            <person name="Piumi F."/>
            <person name="Punt P.J."/>
            <person name="Ram A.F."/>
            <person name="Ramon A."/>
            <person name="Rauscher S."/>
            <person name="Record E."/>
            <person name="Riano-Pachon D.M."/>
            <person name="Robert V."/>
            <person name="Roehrig J."/>
            <person name="Ruller R."/>
            <person name="Salamov A."/>
            <person name="Salih N.S."/>
            <person name="Samson R.A."/>
            <person name="Sandor E."/>
            <person name="Sanguinetti M."/>
            <person name="Schuetze T."/>
            <person name="Sepcic K."/>
            <person name="Shelest E."/>
            <person name="Sherlock G."/>
            <person name="Sophianopoulou V."/>
            <person name="Squina F.M."/>
            <person name="Sun H."/>
            <person name="Susca A."/>
            <person name="Todd R.B."/>
            <person name="Tsang A."/>
            <person name="Unkles S.E."/>
            <person name="van de Wiele N."/>
            <person name="van Rossen-Uffink D."/>
            <person name="Oliveira J.V."/>
            <person name="Vesth T.C."/>
            <person name="Visser J."/>
            <person name="Yu J.-H."/>
            <person name="Zhou M."/>
            <person name="Andersen M.R."/>
            <person name="Archer D.B."/>
            <person name="Baker S.E."/>
            <person name="Benoit I."/>
            <person name="Brakhage A.A."/>
            <person name="Braus G.H."/>
            <person name="Fischer R."/>
            <person name="Frisvad J.C."/>
            <person name="Goldman G.H."/>
            <person name="Houbraken J."/>
            <person name="Oakley B."/>
            <person name="Pocsi I."/>
            <person name="Scazzocchio C."/>
            <person name="Seiboth B."/>
            <person name="vanKuyk P.A."/>
            <person name="Wortman J."/>
            <person name="Dyer P.S."/>
            <person name="Grigoriev I.V."/>
        </authorList>
    </citation>
    <scope>NUCLEOTIDE SEQUENCE [LARGE SCALE GENOMIC DNA]</scope>
    <source>
        <strain evidence="3">CBS 593.65</strain>
    </source>
</reference>
<evidence type="ECO:0008006" key="4">
    <source>
        <dbReference type="Google" id="ProtNLM"/>
    </source>
</evidence>
<dbReference type="RefSeq" id="XP_040704377.1">
    <property type="nucleotide sequence ID" value="XM_040851788.1"/>
</dbReference>
<dbReference type="InterPro" id="IPR038324">
    <property type="entry name" value="Rpb4/RPC9_sf"/>
</dbReference>
<sequence>MRIINPQDATLTNIEVLSYLSSNPPRRPPNAPPGVNQKHWIPSPDLRDHNTVVKEIHNYASRLSPHLLRYPQYASSDLKAGTGETPLDNALRELVIRLQPYGLTKGEVLMIVNLGVGVPAAAPGGGGEGEEAHEGEGEGEGEGERMDVDGQDGSGEGGDAPAVTENGVEGVEQVVNGEGEGEGEAGMEGEGEGEEGEEGDYGALALIDTVIEEREQRLSDENVLEILAIIRETLGAATT</sequence>
<dbReference type="Proteomes" id="UP000184356">
    <property type="component" value="Unassembled WGS sequence"/>
</dbReference>
<name>A0A1L9TMF0_9EURO</name>
<dbReference type="STRING" id="1036612.A0A1L9TMF0"/>
<dbReference type="VEuPathDB" id="FungiDB:ASPSYDRAFT_87150"/>